<dbReference type="OrthoDB" id="9802350at2"/>
<dbReference type="STRING" id="638302.HMPREF0908_1935"/>
<keyword evidence="2" id="KW-1185">Reference proteome</keyword>
<dbReference type="AlphaFoldDB" id="C4V635"/>
<reference evidence="1 2" key="1">
    <citation type="submission" date="2009-04" db="EMBL/GenBank/DDBJ databases">
        <authorList>
            <person name="Qin X."/>
            <person name="Bachman B."/>
            <person name="Battles P."/>
            <person name="Bell A."/>
            <person name="Bess C."/>
            <person name="Bickham C."/>
            <person name="Chaboub L."/>
            <person name="Chen D."/>
            <person name="Coyle M."/>
            <person name="Deiros D.R."/>
            <person name="Dinh H."/>
            <person name="Forbes L."/>
            <person name="Fowler G."/>
            <person name="Francisco L."/>
            <person name="Fu Q."/>
            <person name="Gubbala S."/>
            <person name="Hale W."/>
            <person name="Han Y."/>
            <person name="Hemphill L."/>
            <person name="Highlander S.K."/>
            <person name="Hirani K."/>
            <person name="Hogues M."/>
            <person name="Jackson L."/>
            <person name="Jakkamsetti A."/>
            <person name="Javaid M."/>
            <person name="Jiang H."/>
            <person name="Korchina V."/>
            <person name="Kovar C."/>
            <person name="Lara F."/>
            <person name="Lee S."/>
            <person name="Mata R."/>
            <person name="Mathew T."/>
            <person name="Moen C."/>
            <person name="Morales K."/>
            <person name="Munidasa M."/>
            <person name="Nazareth L."/>
            <person name="Ngo R."/>
            <person name="Nguyen L."/>
            <person name="Okwuonu G."/>
            <person name="Ongeri F."/>
            <person name="Patil S."/>
            <person name="Petrosino J."/>
            <person name="Pham C."/>
            <person name="Pham P."/>
            <person name="Pu L.-L."/>
            <person name="Puazo M."/>
            <person name="Raj R."/>
            <person name="Reid J."/>
            <person name="Rouhana J."/>
            <person name="Saada N."/>
            <person name="Shang Y."/>
            <person name="Simmons D."/>
            <person name="Thornton R."/>
            <person name="Warren J."/>
            <person name="Weissenberger G."/>
            <person name="Zhang J."/>
            <person name="Zhang L."/>
            <person name="Zhou C."/>
            <person name="Zhu D."/>
            <person name="Muzny D."/>
            <person name="Worley K."/>
            <person name="Gibbs R."/>
        </authorList>
    </citation>
    <scope>NUCLEOTIDE SEQUENCE [LARGE SCALE GENOMIC DNA]</scope>
    <source>
        <strain evidence="1 2">ATCC 43531</strain>
    </source>
</reference>
<evidence type="ECO:0000313" key="1">
    <source>
        <dbReference type="EMBL" id="EEQ47633.1"/>
    </source>
</evidence>
<protein>
    <submittedName>
        <fullName evidence="1">Uncharacterized protein</fullName>
    </submittedName>
</protein>
<dbReference type="InterPro" id="IPR030808">
    <property type="entry name" value="Glycosyl_04372"/>
</dbReference>
<dbReference type="eggNOG" id="ENOG5032X4F">
    <property type="taxonomic scope" value="Bacteria"/>
</dbReference>
<dbReference type="GeneID" id="32478193"/>
<dbReference type="NCBIfam" id="TIGR04372">
    <property type="entry name" value="glycosyl_04372"/>
    <property type="match status" value="1"/>
</dbReference>
<sequence>MKKMIQYLKTGLKYLLPSAALQAIQARRQKSRDERFFEQEVFPKIPKARGSEAEYEEKSQEILRKYRKVELCTIFAYRIGEIIVSLGHQQEFPPKEGELAIFFPVGWIPREGGVQCEYLYEDRYIANTYLYRKVADMLPLVTRENAGFWKYFIQHYKHRTYISHRFDHPSLLAMQKKIIKKKNFHRQFLHFELDEMQEGDRKLEEMGISGDYVCFFARQGRYLKEHLGMNPDDLEVTRNSHIENFNLMSERLWRRGIQSVRMGCLVEGSFDAPGSVDYANRYRSEFMDFYVLSKAKFLISDPSAMEVMANLFDKPLVMINMPVITFNADSLNYCDRKQDIFLPKKMYDTRKKRYLTFQEIFAIERQEDSRYKIAEYYETHGIILEENTPEEIADAADEMIARLDGTFSYTPEDEMRQKRFSELLAWAAQGRDCFVVDLPVGREFLRQNEWLLEA</sequence>
<dbReference type="HOGENOM" id="CLU_602542_0_0_9"/>
<dbReference type="Proteomes" id="UP000005309">
    <property type="component" value="Unassembled WGS sequence"/>
</dbReference>
<proteinExistence type="predicted"/>
<gene>
    <name evidence="1" type="ORF">HMPREF0908_1935</name>
</gene>
<evidence type="ECO:0000313" key="2">
    <source>
        <dbReference type="Proteomes" id="UP000005309"/>
    </source>
</evidence>
<accession>C4V635</accession>
<dbReference type="EMBL" id="ACLA01000033">
    <property type="protein sequence ID" value="EEQ47633.1"/>
    <property type="molecule type" value="Genomic_DNA"/>
</dbReference>
<name>C4V635_9FIRM</name>
<organism evidence="1 2">
    <name type="scientific">Selenomonas flueggei ATCC 43531</name>
    <dbReference type="NCBI Taxonomy" id="638302"/>
    <lineage>
        <taxon>Bacteria</taxon>
        <taxon>Bacillati</taxon>
        <taxon>Bacillota</taxon>
        <taxon>Negativicutes</taxon>
        <taxon>Selenomonadales</taxon>
        <taxon>Selenomonadaceae</taxon>
        <taxon>Selenomonas</taxon>
    </lineage>
</organism>
<comment type="caution">
    <text evidence="1">The sequence shown here is derived from an EMBL/GenBank/DDBJ whole genome shotgun (WGS) entry which is preliminary data.</text>
</comment>
<dbReference type="RefSeq" id="WP_006691062.1">
    <property type="nucleotide sequence ID" value="NZ_GG694008.1"/>
</dbReference>